<dbReference type="InterPro" id="IPR029787">
    <property type="entry name" value="Nucleotide_cyclase"/>
</dbReference>
<evidence type="ECO:0000259" key="2">
    <source>
        <dbReference type="PROSITE" id="PS50883"/>
    </source>
</evidence>
<dbReference type="Proteomes" id="UP000277007">
    <property type="component" value="Unassembled WGS sequence"/>
</dbReference>
<evidence type="ECO:0000259" key="4">
    <source>
        <dbReference type="PROSITE" id="PS50887"/>
    </source>
</evidence>
<protein>
    <submittedName>
        <fullName evidence="5">EAL domain-containing protein</fullName>
    </submittedName>
</protein>
<keyword evidence="6" id="KW-1185">Reference proteome</keyword>
<dbReference type="PANTHER" id="PTHR33121:SF70">
    <property type="entry name" value="SIGNALING PROTEIN YKOW"/>
    <property type="match status" value="1"/>
</dbReference>
<dbReference type="PROSITE" id="PS50887">
    <property type="entry name" value="GGDEF"/>
    <property type="match status" value="1"/>
</dbReference>
<feature type="domain" description="HAMP" evidence="3">
    <location>
        <begin position="365"/>
        <end position="418"/>
    </location>
</feature>
<dbReference type="GO" id="GO:0016020">
    <property type="term" value="C:membrane"/>
    <property type="evidence" value="ECO:0007669"/>
    <property type="project" value="InterPro"/>
</dbReference>
<accession>A0A431VFC7</accession>
<keyword evidence="1" id="KW-0472">Membrane</keyword>
<dbReference type="Gene3D" id="3.20.20.450">
    <property type="entry name" value="EAL domain"/>
    <property type="match status" value="1"/>
</dbReference>
<dbReference type="Pfam" id="PF00990">
    <property type="entry name" value="GGDEF"/>
    <property type="match status" value="1"/>
</dbReference>
<dbReference type="CDD" id="cd01949">
    <property type="entry name" value="GGDEF"/>
    <property type="match status" value="1"/>
</dbReference>
<evidence type="ECO:0000256" key="1">
    <source>
        <dbReference type="SAM" id="Phobius"/>
    </source>
</evidence>
<dbReference type="GO" id="GO:0071111">
    <property type="term" value="F:cyclic-guanylate-specific phosphodiesterase activity"/>
    <property type="evidence" value="ECO:0007669"/>
    <property type="project" value="InterPro"/>
</dbReference>
<sequence>MLRSHVRRLSLRTAIMLPFATLMLVSVALMGYAAHIGHERLLTEQSQRVIGSLTARTHDVLSHFLDAPYAILRVMRQEILFDELYTPGDMSGIESKIRALYGTAFVEQQHVSVVAFGGRNGEFVGLRRETNNGFAAMVLDKRTNGELRIHAGDTLNSPVIAQYPGYDPRSRPWYMEGVQNAGPGWTPIYSNYDEKQEITISATSPSVDRNGAFQGIIVADVKLEGISRFLGNAPDLGHGAIFIIDGNDRLVAQTGSNPILATTGGKEKGGTRLLVQESHHPLVRAAAPFLSHAGDTAREITRAEGERLFLKVTPYTDARGLDWRIGVVMNESDLIGTLRGEILTTLWLVIGIALFGVVVGLALLQLIIQPILNTAHAAKTLARGEWRHELTPGVSLRETALLVDAFNDMSVRLRRSFQELRDRIVRDPLTNLLSRSGLCETLADRKLSSPGPDGDATVVVALIGLDGFRGINNSIGHGAGDGLLTSVAHRLATHCPDGALVARVEGDEFAVVLDSPATPETMQALGQWALGLFASPFRADEDEVVVSACIGVTGGPLNQLDTIESHLRHASVALSEAKRRGPRSARVFEPDMMSKSKERTRLTAEMAPALARGEFRLVYQPVVDLTRGGRVVGAEALIRWHNPRGGMVPPDLFIPLAEESGQILDIGHWVLRTACQDIAERLHRGWPSDFDLHVNVSVRQLIQSGFVETVETALRDSGLPADNLTLEITETSLATDGMIAREALIQLRDMGVRVAIDDFGTGYSSLSYLTSLPFDGLKIDRSFVSGMTGNGQSRTIVHSIVGIARSFDVHLVAEGVETLEQAAALRDLGCERAQGYLFGRPLPLSDWTDPAHLPRLAAG</sequence>
<gene>
    <name evidence="5" type="ORF">EJ903_14915</name>
</gene>
<dbReference type="CDD" id="cd12913">
    <property type="entry name" value="PDC1_MCP_like"/>
    <property type="match status" value="1"/>
</dbReference>
<feature type="domain" description="EAL" evidence="2">
    <location>
        <begin position="599"/>
        <end position="855"/>
    </location>
</feature>
<dbReference type="PANTHER" id="PTHR33121">
    <property type="entry name" value="CYCLIC DI-GMP PHOSPHODIESTERASE PDEF"/>
    <property type="match status" value="1"/>
</dbReference>
<dbReference type="Gene3D" id="3.30.70.270">
    <property type="match status" value="1"/>
</dbReference>
<dbReference type="SUPFAM" id="SSF141868">
    <property type="entry name" value="EAL domain-like"/>
    <property type="match status" value="1"/>
</dbReference>
<dbReference type="GO" id="GO:0007165">
    <property type="term" value="P:signal transduction"/>
    <property type="evidence" value="ECO:0007669"/>
    <property type="project" value="InterPro"/>
</dbReference>
<dbReference type="EMBL" id="RXMA01000013">
    <property type="protein sequence ID" value="RTR18924.1"/>
    <property type="molecule type" value="Genomic_DNA"/>
</dbReference>
<dbReference type="Gene3D" id="3.30.450.20">
    <property type="entry name" value="PAS domain"/>
    <property type="match status" value="2"/>
</dbReference>
<dbReference type="NCBIfam" id="TIGR00254">
    <property type="entry name" value="GGDEF"/>
    <property type="match status" value="1"/>
</dbReference>
<dbReference type="PROSITE" id="PS50885">
    <property type="entry name" value="HAMP"/>
    <property type="match status" value="1"/>
</dbReference>
<organism evidence="5 6">
    <name type="scientific">Azospirillum griseum</name>
    <dbReference type="NCBI Taxonomy" id="2496639"/>
    <lineage>
        <taxon>Bacteria</taxon>
        <taxon>Pseudomonadati</taxon>
        <taxon>Pseudomonadota</taxon>
        <taxon>Alphaproteobacteria</taxon>
        <taxon>Rhodospirillales</taxon>
        <taxon>Azospirillaceae</taxon>
        <taxon>Azospirillum</taxon>
    </lineage>
</organism>
<dbReference type="SUPFAM" id="SSF55073">
    <property type="entry name" value="Nucleotide cyclase"/>
    <property type="match status" value="1"/>
</dbReference>
<dbReference type="Gene3D" id="6.10.340.10">
    <property type="match status" value="1"/>
</dbReference>
<dbReference type="PROSITE" id="PS50883">
    <property type="entry name" value="EAL"/>
    <property type="match status" value="1"/>
</dbReference>
<dbReference type="Pfam" id="PF00672">
    <property type="entry name" value="HAMP"/>
    <property type="match status" value="1"/>
</dbReference>
<name>A0A431VFC7_9PROT</name>
<evidence type="ECO:0000313" key="6">
    <source>
        <dbReference type="Proteomes" id="UP000277007"/>
    </source>
</evidence>
<dbReference type="InterPro" id="IPR035919">
    <property type="entry name" value="EAL_sf"/>
</dbReference>
<reference evidence="5 6" key="1">
    <citation type="submission" date="2018-12" db="EMBL/GenBank/DDBJ databases">
        <authorList>
            <person name="Yang Y."/>
        </authorList>
    </citation>
    <scope>NUCLEOTIDE SEQUENCE [LARGE SCALE GENOMIC DNA]</scope>
    <source>
        <strain evidence="5 6">L-25-5w-1</strain>
    </source>
</reference>
<feature type="domain" description="GGDEF" evidence="4">
    <location>
        <begin position="456"/>
        <end position="590"/>
    </location>
</feature>
<dbReference type="SMART" id="SM00267">
    <property type="entry name" value="GGDEF"/>
    <property type="match status" value="1"/>
</dbReference>
<dbReference type="Pfam" id="PF00563">
    <property type="entry name" value="EAL"/>
    <property type="match status" value="1"/>
</dbReference>
<dbReference type="AlphaFoldDB" id="A0A431VFC7"/>
<dbReference type="InterPro" id="IPR043128">
    <property type="entry name" value="Rev_trsase/Diguanyl_cyclase"/>
</dbReference>
<evidence type="ECO:0000313" key="5">
    <source>
        <dbReference type="EMBL" id="RTR18924.1"/>
    </source>
</evidence>
<dbReference type="InterPro" id="IPR050706">
    <property type="entry name" value="Cyclic-di-GMP_PDE-like"/>
</dbReference>
<feature type="transmembrane region" description="Helical" evidence="1">
    <location>
        <begin position="346"/>
        <end position="368"/>
    </location>
</feature>
<keyword evidence="1" id="KW-0812">Transmembrane</keyword>
<dbReference type="SMART" id="SM00052">
    <property type="entry name" value="EAL"/>
    <property type="match status" value="1"/>
</dbReference>
<dbReference type="InterPro" id="IPR001633">
    <property type="entry name" value="EAL_dom"/>
</dbReference>
<keyword evidence="1" id="KW-1133">Transmembrane helix</keyword>
<comment type="caution">
    <text evidence="5">The sequence shown here is derived from an EMBL/GenBank/DDBJ whole genome shotgun (WGS) entry which is preliminary data.</text>
</comment>
<dbReference type="InterPro" id="IPR003660">
    <property type="entry name" value="HAMP_dom"/>
</dbReference>
<dbReference type="CDD" id="cd01948">
    <property type="entry name" value="EAL"/>
    <property type="match status" value="1"/>
</dbReference>
<proteinExistence type="predicted"/>
<evidence type="ECO:0000259" key="3">
    <source>
        <dbReference type="PROSITE" id="PS50885"/>
    </source>
</evidence>
<dbReference type="InterPro" id="IPR000160">
    <property type="entry name" value="GGDEF_dom"/>
</dbReference>